<accession>A0AAV3YN28</accession>
<evidence type="ECO:0000313" key="1">
    <source>
        <dbReference type="EMBL" id="GFN84104.1"/>
    </source>
</evidence>
<protein>
    <submittedName>
        <fullName evidence="1">Uncharacterized protein</fullName>
    </submittedName>
</protein>
<proteinExistence type="predicted"/>
<keyword evidence="2" id="KW-1185">Reference proteome</keyword>
<sequence>MLSNKGYSGCHAEASSLICYDGVSAIQHVVSSRGNVKTLQRVENLFKSRAQIGRISPRWRLKCASSVGSMRKMLKLCANTSCNFESMRSRIRNLGVKST</sequence>
<gene>
    <name evidence="1" type="ORF">PoB_001061000</name>
</gene>
<dbReference type="EMBL" id="BLXT01001278">
    <property type="protein sequence ID" value="GFN84104.1"/>
    <property type="molecule type" value="Genomic_DNA"/>
</dbReference>
<dbReference type="Proteomes" id="UP000735302">
    <property type="component" value="Unassembled WGS sequence"/>
</dbReference>
<reference evidence="1 2" key="1">
    <citation type="journal article" date="2021" name="Elife">
        <title>Chloroplast acquisition without the gene transfer in kleptoplastic sea slugs, Plakobranchus ocellatus.</title>
        <authorList>
            <person name="Maeda T."/>
            <person name="Takahashi S."/>
            <person name="Yoshida T."/>
            <person name="Shimamura S."/>
            <person name="Takaki Y."/>
            <person name="Nagai Y."/>
            <person name="Toyoda A."/>
            <person name="Suzuki Y."/>
            <person name="Arimoto A."/>
            <person name="Ishii H."/>
            <person name="Satoh N."/>
            <person name="Nishiyama T."/>
            <person name="Hasebe M."/>
            <person name="Maruyama T."/>
            <person name="Minagawa J."/>
            <person name="Obokata J."/>
            <person name="Shigenobu S."/>
        </authorList>
    </citation>
    <scope>NUCLEOTIDE SEQUENCE [LARGE SCALE GENOMIC DNA]</scope>
</reference>
<evidence type="ECO:0000313" key="2">
    <source>
        <dbReference type="Proteomes" id="UP000735302"/>
    </source>
</evidence>
<comment type="caution">
    <text evidence="1">The sequence shown here is derived from an EMBL/GenBank/DDBJ whole genome shotgun (WGS) entry which is preliminary data.</text>
</comment>
<organism evidence="1 2">
    <name type="scientific">Plakobranchus ocellatus</name>
    <dbReference type="NCBI Taxonomy" id="259542"/>
    <lineage>
        <taxon>Eukaryota</taxon>
        <taxon>Metazoa</taxon>
        <taxon>Spiralia</taxon>
        <taxon>Lophotrochozoa</taxon>
        <taxon>Mollusca</taxon>
        <taxon>Gastropoda</taxon>
        <taxon>Heterobranchia</taxon>
        <taxon>Euthyneura</taxon>
        <taxon>Panpulmonata</taxon>
        <taxon>Sacoglossa</taxon>
        <taxon>Placobranchoidea</taxon>
        <taxon>Plakobranchidae</taxon>
        <taxon>Plakobranchus</taxon>
    </lineage>
</organism>
<dbReference type="AlphaFoldDB" id="A0AAV3YN28"/>
<name>A0AAV3YN28_9GAST</name>